<feature type="domain" description="YjiS-like" evidence="1">
    <location>
        <begin position="20"/>
        <end position="52"/>
    </location>
</feature>
<gene>
    <name evidence="2" type="ORF">SAMN04515678_101184</name>
</gene>
<evidence type="ECO:0000259" key="1">
    <source>
        <dbReference type="Pfam" id="PF06568"/>
    </source>
</evidence>
<reference evidence="2 3" key="1">
    <citation type="submission" date="2016-10" db="EMBL/GenBank/DDBJ databases">
        <authorList>
            <person name="Varghese N."/>
            <person name="Submissions S."/>
        </authorList>
    </citation>
    <scope>NUCLEOTIDE SEQUENCE [LARGE SCALE GENOMIC DNA]</scope>
    <source>
        <strain evidence="3">YIM D21,KCTC 23444,ACCC 10710</strain>
    </source>
</reference>
<dbReference type="AlphaFoldDB" id="A0A1I1SIN1"/>
<dbReference type="Proteomes" id="UP000325289">
    <property type="component" value="Unassembled WGS sequence"/>
</dbReference>
<dbReference type="Pfam" id="PF06568">
    <property type="entry name" value="YjiS-like"/>
    <property type="match status" value="1"/>
</dbReference>
<dbReference type="RefSeq" id="WP_149753996.1">
    <property type="nucleotide sequence ID" value="NZ_FOMS01000001.1"/>
</dbReference>
<accession>A0A1I1SIN1</accession>
<organism evidence="2 3">
    <name type="scientific">Roseivivax sediminis</name>
    <dbReference type="NCBI Taxonomy" id="936889"/>
    <lineage>
        <taxon>Bacteria</taxon>
        <taxon>Pseudomonadati</taxon>
        <taxon>Pseudomonadota</taxon>
        <taxon>Alphaproteobacteria</taxon>
        <taxon>Rhodobacterales</taxon>
        <taxon>Roseobacteraceae</taxon>
        <taxon>Roseivivax</taxon>
    </lineage>
</organism>
<protein>
    <recommendedName>
        <fullName evidence="1">YjiS-like domain-containing protein</fullName>
    </recommendedName>
</protein>
<evidence type="ECO:0000313" key="3">
    <source>
        <dbReference type="Proteomes" id="UP000325289"/>
    </source>
</evidence>
<sequence length="69" mass="7886">MLRAFRLALPGPSGRGFLSRMRRIGAIRRERAALGRLDDAQLHDIGVTRAEATAEARRPAWDAPERWYR</sequence>
<evidence type="ECO:0000313" key="2">
    <source>
        <dbReference type="EMBL" id="SFD46291.1"/>
    </source>
</evidence>
<name>A0A1I1SIN1_9RHOB</name>
<dbReference type="EMBL" id="FOMS01000001">
    <property type="protein sequence ID" value="SFD46291.1"/>
    <property type="molecule type" value="Genomic_DNA"/>
</dbReference>
<dbReference type="InterPro" id="IPR009506">
    <property type="entry name" value="YjiS-like"/>
</dbReference>
<keyword evidence="3" id="KW-1185">Reference proteome</keyword>
<proteinExistence type="predicted"/>